<dbReference type="AlphaFoldDB" id="A0A0C3F579"/>
<dbReference type="SUPFAM" id="SSF52047">
    <property type="entry name" value="RNI-like"/>
    <property type="match status" value="1"/>
</dbReference>
<gene>
    <name evidence="1" type="ORF">PILCRDRAFT_92253</name>
</gene>
<evidence type="ECO:0000313" key="1">
    <source>
        <dbReference type="EMBL" id="KIM75159.1"/>
    </source>
</evidence>
<dbReference type="Gene3D" id="3.80.10.10">
    <property type="entry name" value="Ribonuclease Inhibitor"/>
    <property type="match status" value="1"/>
</dbReference>
<accession>A0A0C3F579</accession>
<keyword evidence="2" id="KW-1185">Reference proteome</keyword>
<reference evidence="2" key="2">
    <citation type="submission" date="2015-01" db="EMBL/GenBank/DDBJ databases">
        <title>Evolutionary Origins and Diversification of the Mycorrhizal Mutualists.</title>
        <authorList>
            <consortium name="DOE Joint Genome Institute"/>
            <consortium name="Mycorrhizal Genomics Consortium"/>
            <person name="Kohler A."/>
            <person name="Kuo A."/>
            <person name="Nagy L.G."/>
            <person name="Floudas D."/>
            <person name="Copeland A."/>
            <person name="Barry K.W."/>
            <person name="Cichocki N."/>
            <person name="Veneault-Fourrey C."/>
            <person name="LaButti K."/>
            <person name="Lindquist E.A."/>
            <person name="Lipzen A."/>
            <person name="Lundell T."/>
            <person name="Morin E."/>
            <person name="Murat C."/>
            <person name="Riley R."/>
            <person name="Ohm R."/>
            <person name="Sun H."/>
            <person name="Tunlid A."/>
            <person name="Henrissat B."/>
            <person name="Grigoriev I.V."/>
            <person name="Hibbett D.S."/>
            <person name="Martin F."/>
        </authorList>
    </citation>
    <scope>NUCLEOTIDE SEQUENCE [LARGE SCALE GENOMIC DNA]</scope>
    <source>
        <strain evidence="2">F 1598</strain>
    </source>
</reference>
<evidence type="ECO:0000313" key="2">
    <source>
        <dbReference type="Proteomes" id="UP000054166"/>
    </source>
</evidence>
<dbReference type="InParanoid" id="A0A0C3F579"/>
<dbReference type="Proteomes" id="UP000054166">
    <property type="component" value="Unassembled WGS sequence"/>
</dbReference>
<protein>
    <recommendedName>
        <fullName evidence="3">F-box domain-containing protein</fullName>
    </recommendedName>
</protein>
<dbReference type="EMBL" id="KN833050">
    <property type="protein sequence ID" value="KIM75159.1"/>
    <property type="molecule type" value="Genomic_DNA"/>
</dbReference>
<dbReference type="InterPro" id="IPR032675">
    <property type="entry name" value="LRR_dom_sf"/>
</dbReference>
<reference evidence="1 2" key="1">
    <citation type="submission" date="2014-04" db="EMBL/GenBank/DDBJ databases">
        <authorList>
            <consortium name="DOE Joint Genome Institute"/>
            <person name="Kuo A."/>
            <person name="Tarkka M."/>
            <person name="Buscot F."/>
            <person name="Kohler A."/>
            <person name="Nagy L.G."/>
            <person name="Floudas D."/>
            <person name="Copeland A."/>
            <person name="Barry K.W."/>
            <person name="Cichocki N."/>
            <person name="Veneault-Fourrey C."/>
            <person name="LaButti K."/>
            <person name="Lindquist E.A."/>
            <person name="Lipzen A."/>
            <person name="Lundell T."/>
            <person name="Morin E."/>
            <person name="Murat C."/>
            <person name="Sun H."/>
            <person name="Tunlid A."/>
            <person name="Henrissat B."/>
            <person name="Grigoriev I.V."/>
            <person name="Hibbett D.S."/>
            <person name="Martin F."/>
            <person name="Nordberg H.P."/>
            <person name="Cantor M.N."/>
            <person name="Hua S.X."/>
        </authorList>
    </citation>
    <scope>NUCLEOTIDE SEQUENCE [LARGE SCALE GENOMIC DNA]</scope>
    <source>
        <strain evidence="1 2">F 1598</strain>
    </source>
</reference>
<sequence>MQMDLGYGATSYSVEHILESAPRLRKVLLKGQKFIWNGLSGSWAQLTELDTGYASYTVGGCLALLQSARNLQQLSVYVGDGDVEGHRHFVFSHPLVYLRVWGSRDHAIFNHITLPNLRDLSVDDIYSDWPQSQFISFLTRSSSPIQSFSLGVPMEGGDDMWDDKVIQILQHIPSLHSLCLRYEFHEWIEGSFWKRLSPRILDNGQVDCLIPKLNTISIQVDCQLTNIDYTALTEMILSRCSLAHNTNTIPGPIERIQKVRVKCFYDEHFDAVDDTMWHKEVSEQLSPLQEVVDTVDVVIL</sequence>
<name>A0A0C3F579_PILCF</name>
<organism evidence="1 2">
    <name type="scientific">Piloderma croceum (strain F 1598)</name>
    <dbReference type="NCBI Taxonomy" id="765440"/>
    <lineage>
        <taxon>Eukaryota</taxon>
        <taxon>Fungi</taxon>
        <taxon>Dikarya</taxon>
        <taxon>Basidiomycota</taxon>
        <taxon>Agaricomycotina</taxon>
        <taxon>Agaricomycetes</taxon>
        <taxon>Agaricomycetidae</taxon>
        <taxon>Atheliales</taxon>
        <taxon>Atheliaceae</taxon>
        <taxon>Piloderma</taxon>
    </lineage>
</organism>
<evidence type="ECO:0008006" key="3">
    <source>
        <dbReference type="Google" id="ProtNLM"/>
    </source>
</evidence>
<dbReference type="OrthoDB" id="3061938at2759"/>
<dbReference type="HOGENOM" id="CLU_927853_0_0_1"/>
<proteinExistence type="predicted"/>